<sequence length="513" mass="57619">MRAAQTIKVVVIEDEQTIRDYIARKIERTAPAFKVVGSTYNGADGLALIRRLQPDAVFTDIRMPMMDGIEMLDLLRTSHPDLPVVILSGFDEFEYARQAMRYGVFEYMLKPLSEDVLKQTLSKLADLVYSRQRTLARQMITSRLIGAPEGEASAFESGAAYLMCLIGIGSLCTPTMSVSLAHRFNERWAAIDWDAAVADWMPGARGWWLIDENRSNQKFLIVSADSNAGIALGPVADKLPDRIGPAAAPFGVTASLCVSPDAASMWETAQRMRIAFERSVVIGHSKVYTELEAAAPDSSVQLIGSKVTGQIRLLLDTANRESLRRFLSDLFEDWDQKKYPQRLVEQGILDLLAAVQQHPLAHRDSVDWHAWLGEQISLGVNLEQIGLSVWALIETMLPDEKKEQTEALADMIEQYLLDHFTEDISLEGLAKKFGFTSAYLSKIFRKYKNESPLRYMIGLRIAEAKRLMLEHPDLDSRIIAEMVGYLDQHYFSKVFKNVVGQTSTEFRQSLTAT</sequence>
<keyword evidence="8" id="KW-1185">Reference proteome</keyword>
<evidence type="ECO:0000256" key="3">
    <source>
        <dbReference type="ARBA" id="ARBA00023163"/>
    </source>
</evidence>
<dbReference type="GO" id="GO:0043565">
    <property type="term" value="F:sequence-specific DNA binding"/>
    <property type="evidence" value="ECO:0007669"/>
    <property type="project" value="InterPro"/>
</dbReference>
<dbReference type="SMART" id="SM00448">
    <property type="entry name" value="REC"/>
    <property type="match status" value="1"/>
</dbReference>
<name>A0A9X4QN44_9BACL</name>
<keyword evidence="3" id="KW-0804">Transcription</keyword>
<dbReference type="RefSeq" id="WP_277565415.1">
    <property type="nucleotide sequence ID" value="NZ_JAPDHZ010000003.1"/>
</dbReference>
<evidence type="ECO:0000259" key="6">
    <source>
        <dbReference type="PROSITE" id="PS50110"/>
    </source>
</evidence>
<feature type="domain" description="Response regulatory" evidence="6">
    <location>
        <begin position="8"/>
        <end position="125"/>
    </location>
</feature>
<dbReference type="InterPro" id="IPR009057">
    <property type="entry name" value="Homeodomain-like_sf"/>
</dbReference>
<dbReference type="Proteomes" id="UP001153387">
    <property type="component" value="Unassembled WGS sequence"/>
</dbReference>
<dbReference type="Gene3D" id="1.10.10.60">
    <property type="entry name" value="Homeodomain-like"/>
    <property type="match status" value="2"/>
</dbReference>
<dbReference type="PROSITE" id="PS50110">
    <property type="entry name" value="RESPONSE_REGULATORY"/>
    <property type="match status" value="1"/>
</dbReference>
<dbReference type="Pfam" id="PF00072">
    <property type="entry name" value="Response_reg"/>
    <property type="match status" value="1"/>
</dbReference>
<dbReference type="SUPFAM" id="SSF46689">
    <property type="entry name" value="Homeodomain-like"/>
    <property type="match status" value="2"/>
</dbReference>
<feature type="domain" description="HTH araC/xylS-type" evidence="5">
    <location>
        <begin position="410"/>
        <end position="509"/>
    </location>
</feature>
<dbReference type="GO" id="GO:0000160">
    <property type="term" value="P:phosphorelay signal transduction system"/>
    <property type="evidence" value="ECO:0007669"/>
    <property type="project" value="InterPro"/>
</dbReference>
<dbReference type="InterPro" id="IPR018060">
    <property type="entry name" value="HTH_AraC"/>
</dbReference>
<dbReference type="PROSITE" id="PS01124">
    <property type="entry name" value="HTH_ARAC_FAMILY_2"/>
    <property type="match status" value="1"/>
</dbReference>
<evidence type="ECO:0000256" key="1">
    <source>
        <dbReference type="ARBA" id="ARBA00023015"/>
    </source>
</evidence>
<keyword evidence="1" id="KW-0805">Transcription regulation</keyword>
<dbReference type="EMBL" id="JAPDHZ010000003">
    <property type="protein sequence ID" value="MDG0791540.1"/>
    <property type="molecule type" value="Genomic_DNA"/>
</dbReference>
<evidence type="ECO:0000256" key="2">
    <source>
        <dbReference type="ARBA" id="ARBA00023125"/>
    </source>
</evidence>
<dbReference type="PANTHER" id="PTHR43280:SF28">
    <property type="entry name" value="HTH-TYPE TRANSCRIPTIONAL ACTIVATOR RHAS"/>
    <property type="match status" value="1"/>
</dbReference>
<comment type="caution">
    <text evidence="7">The sequence shown here is derived from an EMBL/GenBank/DDBJ whole genome shotgun (WGS) entry which is preliminary data.</text>
</comment>
<dbReference type="SMART" id="SM00342">
    <property type="entry name" value="HTH_ARAC"/>
    <property type="match status" value="1"/>
</dbReference>
<evidence type="ECO:0000313" key="8">
    <source>
        <dbReference type="Proteomes" id="UP001153387"/>
    </source>
</evidence>
<gene>
    <name evidence="7" type="ORF">OMP38_12160</name>
</gene>
<evidence type="ECO:0000313" key="7">
    <source>
        <dbReference type="EMBL" id="MDG0791540.1"/>
    </source>
</evidence>
<organism evidence="7 8">
    <name type="scientific">Cohnella ginsengisoli</name>
    <dbReference type="NCBI Taxonomy" id="425004"/>
    <lineage>
        <taxon>Bacteria</taxon>
        <taxon>Bacillati</taxon>
        <taxon>Bacillota</taxon>
        <taxon>Bacilli</taxon>
        <taxon>Bacillales</taxon>
        <taxon>Paenibacillaceae</taxon>
        <taxon>Cohnella</taxon>
    </lineage>
</organism>
<dbReference type="SUPFAM" id="SSF52172">
    <property type="entry name" value="CheY-like"/>
    <property type="match status" value="1"/>
</dbReference>
<evidence type="ECO:0000256" key="4">
    <source>
        <dbReference type="PROSITE-ProRule" id="PRU00169"/>
    </source>
</evidence>
<evidence type="ECO:0000259" key="5">
    <source>
        <dbReference type="PROSITE" id="PS01124"/>
    </source>
</evidence>
<dbReference type="InterPro" id="IPR001789">
    <property type="entry name" value="Sig_transdc_resp-reg_receiver"/>
</dbReference>
<feature type="modified residue" description="4-aspartylphosphate" evidence="4">
    <location>
        <position position="60"/>
    </location>
</feature>
<dbReference type="Pfam" id="PF12833">
    <property type="entry name" value="HTH_18"/>
    <property type="match status" value="1"/>
</dbReference>
<dbReference type="AlphaFoldDB" id="A0A9X4QN44"/>
<keyword evidence="4" id="KW-0597">Phosphoprotein</keyword>
<accession>A0A9X4QN44</accession>
<dbReference type="CDD" id="cd17536">
    <property type="entry name" value="REC_YesN-like"/>
    <property type="match status" value="1"/>
</dbReference>
<dbReference type="GO" id="GO:0003700">
    <property type="term" value="F:DNA-binding transcription factor activity"/>
    <property type="evidence" value="ECO:0007669"/>
    <property type="project" value="InterPro"/>
</dbReference>
<dbReference type="Gene3D" id="3.40.50.2300">
    <property type="match status" value="1"/>
</dbReference>
<proteinExistence type="predicted"/>
<protein>
    <submittedName>
        <fullName evidence="7">Response regulator</fullName>
    </submittedName>
</protein>
<keyword evidence="2" id="KW-0238">DNA-binding</keyword>
<dbReference type="PANTHER" id="PTHR43280">
    <property type="entry name" value="ARAC-FAMILY TRANSCRIPTIONAL REGULATOR"/>
    <property type="match status" value="1"/>
</dbReference>
<reference evidence="7 8" key="1">
    <citation type="submission" date="2022-10" db="EMBL/GenBank/DDBJ databases">
        <title>Comparative genomic analysis of Cohnella hashimotonis sp. nov., isolated from the International Space Station.</title>
        <authorList>
            <person name="Simpson A."/>
            <person name="Venkateswaran K."/>
        </authorList>
    </citation>
    <scope>NUCLEOTIDE SEQUENCE [LARGE SCALE GENOMIC DNA]</scope>
    <source>
        <strain evidence="7 8">DSM 18997</strain>
    </source>
</reference>
<dbReference type="InterPro" id="IPR011006">
    <property type="entry name" value="CheY-like_superfamily"/>
</dbReference>